<evidence type="ECO:0000313" key="3">
    <source>
        <dbReference type="RefSeq" id="XP_071900997.1"/>
    </source>
</evidence>
<evidence type="ECO:0000313" key="2">
    <source>
        <dbReference type="Proteomes" id="UP001652660"/>
    </source>
</evidence>
<evidence type="ECO:0000259" key="1">
    <source>
        <dbReference type="Pfam" id="PF13966"/>
    </source>
</evidence>
<dbReference type="InterPro" id="IPR026960">
    <property type="entry name" value="RVT-Znf"/>
</dbReference>
<dbReference type="RefSeq" id="XP_071900997.1">
    <property type="nucleotide sequence ID" value="XM_072044896.1"/>
</dbReference>
<dbReference type="Pfam" id="PF13966">
    <property type="entry name" value="zf-RVT"/>
    <property type="match status" value="1"/>
</dbReference>
<keyword evidence="2" id="KW-1185">Reference proteome</keyword>
<dbReference type="GeneID" id="140004752"/>
<gene>
    <name evidence="3" type="primary">LOC140004752</name>
</gene>
<organism evidence="2 3">
    <name type="scientific">Coffea arabica</name>
    <name type="common">Arabian coffee</name>
    <dbReference type="NCBI Taxonomy" id="13443"/>
    <lineage>
        <taxon>Eukaryota</taxon>
        <taxon>Viridiplantae</taxon>
        <taxon>Streptophyta</taxon>
        <taxon>Embryophyta</taxon>
        <taxon>Tracheophyta</taxon>
        <taxon>Spermatophyta</taxon>
        <taxon>Magnoliopsida</taxon>
        <taxon>eudicotyledons</taxon>
        <taxon>Gunneridae</taxon>
        <taxon>Pentapetalae</taxon>
        <taxon>asterids</taxon>
        <taxon>lamiids</taxon>
        <taxon>Gentianales</taxon>
        <taxon>Rubiaceae</taxon>
        <taxon>Ixoroideae</taxon>
        <taxon>Gardenieae complex</taxon>
        <taxon>Bertiereae - Coffeeae clade</taxon>
        <taxon>Coffeeae</taxon>
        <taxon>Coffea</taxon>
    </lineage>
</organism>
<name>A0ABM4U146_COFAR</name>
<feature type="domain" description="Reverse transcriptase zinc-binding" evidence="1">
    <location>
        <begin position="64"/>
        <end position="140"/>
    </location>
</feature>
<protein>
    <recommendedName>
        <fullName evidence="1">Reverse transcriptase zinc-binding domain-containing protein</fullName>
    </recommendedName>
</protein>
<accession>A0ABM4U146</accession>
<sequence length="257" mass="29209">MLRSKDVVVGNTRLLVHDGSSSFWFENWLGGGPLANDQAAVPTLEAQISDFYNAGTLHLETLSSIIRQRHPPMISRRYIWSSHILLRISIYMWRLLNQAISLADVLEGFGFNMPSKCSFCSSCEIVDHLFSQCPLVDDVWNFFEHLLDILSVHYLDVLTLIQGYWARASTSSATGHLLSILTSIVCWEIWKARNLQFFDGVVLFAFQVCRRILAEVHAISIAIPFTHRMATDTRLFSVGVIPFLKPRVPPKVTTLNW</sequence>
<dbReference type="Proteomes" id="UP001652660">
    <property type="component" value="Chromosome 4c"/>
</dbReference>
<proteinExistence type="predicted"/>
<reference evidence="3" key="1">
    <citation type="submission" date="2025-08" db="UniProtKB">
        <authorList>
            <consortium name="RefSeq"/>
        </authorList>
    </citation>
    <scope>IDENTIFICATION</scope>
    <source>
        <tissue evidence="3">Leaves</tissue>
    </source>
</reference>